<dbReference type="PANTHER" id="PTHR45527:SF1">
    <property type="entry name" value="FATTY ACID SYNTHASE"/>
    <property type="match status" value="1"/>
</dbReference>
<dbReference type="NCBIfam" id="TIGR01733">
    <property type="entry name" value="AA-adenyl-dom"/>
    <property type="match status" value="1"/>
</dbReference>
<keyword evidence="5" id="KW-0677">Repeat</keyword>
<dbReference type="Gene3D" id="3.30.300.30">
    <property type="match status" value="1"/>
</dbReference>
<evidence type="ECO:0000256" key="7">
    <source>
        <dbReference type="ARBA" id="ARBA00023268"/>
    </source>
</evidence>
<dbReference type="Pfam" id="PF00550">
    <property type="entry name" value="PP-binding"/>
    <property type="match status" value="1"/>
</dbReference>
<dbReference type="SUPFAM" id="SSF47336">
    <property type="entry name" value="ACP-like"/>
    <property type="match status" value="1"/>
</dbReference>
<dbReference type="GO" id="GO:0031177">
    <property type="term" value="F:phosphopantetheine binding"/>
    <property type="evidence" value="ECO:0007669"/>
    <property type="project" value="TreeGrafter"/>
</dbReference>
<evidence type="ECO:0000256" key="6">
    <source>
        <dbReference type="ARBA" id="ARBA00023194"/>
    </source>
</evidence>
<dbReference type="GO" id="GO:0044550">
    <property type="term" value="P:secondary metabolite biosynthetic process"/>
    <property type="evidence" value="ECO:0007669"/>
    <property type="project" value="TreeGrafter"/>
</dbReference>
<accession>A0A5S5CLA8</accession>
<dbReference type="Pfam" id="PF00668">
    <property type="entry name" value="Condensation"/>
    <property type="match status" value="1"/>
</dbReference>
<reference evidence="9 10" key="1">
    <citation type="submission" date="2019-07" db="EMBL/GenBank/DDBJ databases">
        <title>Genomic Encyclopedia of Type Strains, Phase III (KMG-III): the genomes of soil and plant-associated and newly described type strains.</title>
        <authorList>
            <person name="Whitman W."/>
        </authorList>
    </citation>
    <scope>NUCLEOTIDE SEQUENCE [LARGE SCALE GENOMIC DNA]</scope>
    <source>
        <strain evidence="9 10">BL24</strain>
    </source>
</reference>
<dbReference type="FunFam" id="3.40.50.980:FF:000001">
    <property type="entry name" value="Non-ribosomal peptide synthetase"/>
    <property type="match status" value="1"/>
</dbReference>
<dbReference type="InterPro" id="IPR036736">
    <property type="entry name" value="ACP-like_sf"/>
</dbReference>
<organism evidence="9 10">
    <name type="scientific">Paenibacillus methanolicus</name>
    <dbReference type="NCBI Taxonomy" id="582686"/>
    <lineage>
        <taxon>Bacteria</taxon>
        <taxon>Bacillati</taxon>
        <taxon>Bacillota</taxon>
        <taxon>Bacilli</taxon>
        <taxon>Bacillales</taxon>
        <taxon>Paenibacillaceae</taxon>
        <taxon>Paenibacillus</taxon>
    </lineage>
</organism>
<dbReference type="Gene3D" id="3.30.559.30">
    <property type="entry name" value="Nonribosomal peptide synthetase, condensation domain"/>
    <property type="match status" value="2"/>
</dbReference>
<comment type="caution">
    <text evidence="9">The sequence shown here is derived from an EMBL/GenBank/DDBJ whole genome shotgun (WGS) entry which is preliminary data.</text>
</comment>
<keyword evidence="7" id="KW-0511">Multifunctional enzyme</keyword>
<keyword evidence="6" id="KW-0045">Antibiotic biosynthesis</keyword>
<dbReference type="GO" id="GO:0003824">
    <property type="term" value="F:catalytic activity"/>
    <property type="evidence" value="ECO:0007669"/>
    <property type="project" value="UniProtKB-KW"/>
</dbReference>
<dbReference type="GO" id="GO:0017000">
    <property type="term" value="P:antibiotic biosynthetic process"/>
    <property type="evidence" value="ECO:0007669"/>
    <property type="project" value="UniProtKB-KW"/>
</dbReference>
<evidence type="ECO:0000313" key="10">
    <source>
        <dbReference type="Proteomes" id="UP000323257"/>
    </source>
</evidence>
<proteinExistence type="inferred from homology"/>
<keyword evidence="4" id="KW-0597">Phosphoprotein</keyword>
<evidence type="ECO:0000313" key="9">
    <source>
        <dbReference type="EMBL" id="TYP79311.1"/>
    </source>
</evidence>
<evidence type="ECO:0000256" key="3">
    <source>
        <dbReference type="ARBA" id="ARBA00022450"/>
    </source>
</evidence>
<keyword evidence="3" id="KW-0596">Phosphopantetheine</keyword>
<evidence type="ECO:0000256" key="2">
    <source>
        <dbReference type="ARBA" id="ARBA00006432"/>
    </source>
</evidence>
<comment type="similarity">
    <text evidence="2">Belongs to the ATP-dependent AMP-binding enzyme family.</text>
</comment>
<dbReference type="Proteomes" id="UP000323257">
    <property type="component" value="Unassembled WGS sequence"/>
</dbReference>
<dbReference type="RefSeq" id="WP_148927384.1">
    <property type="nucleotide sequence ID" value="NZ_VNHS01000001.1"/>
</dbReference>
<dbReference type="Pfam" id="PF00501">
    <property type="entry name" value="AMP-binding"/>
    <property type="match status" value="1"/>
</dbReference>
<dbReference type="FunFam" id="1.10.1200.10:FF:000005">
    <property type="entry name" value="Nonribosomal peptide synthetase 1"/>
    <property type="match status" value="1"/>
</dbReference>
<dbReference type="PANTHER" id="PTHR45527">
    <property type="entry name" value="NONRIBOSOMAL PEPTIDE SYNTHETASE"/>
    <property type="match status" value="1"/>
</dbReference>
<name>A0A5S5CLA8_9BACL</name>
<evidence type="ECO:0000259" key="8">
    <source>
        <dbReference type="PROSITE" id="PS50075"/>
    </source>
</evidence>
<comment type="cofactor">
    <cofactor evidence="1">
        <name>pantetheine 4'-phosphate</name>
        <dbReference type="ChEBI" id="CHEBI:47942"/>
    </cofactor>
</comment>
<dbReference type="GO" id="GO:0005737">
    <property type="term" value="C:cytoplasm"/>
    <property type="evidence" value="ECO:0007669"/>
    <property type="project" value="TreeGrafter"/>
</dbReference>
<dbReference type="Pfam" id="PF13193">
    <property type="entry name" value="AMP-binding_C"/>
    <property type="match status" value="1"/>
</dbReference>
<dbReference type="GO" id="GO:0043041">
    <property type="term" value="P:amino acid activation for nonribosomal peptide biosynthetic process"/>
    <property type="evidence" value="ECO:0007669"/>
    <property type="project" value="TreeGrafter"/>
</dbReference>
<evidence type="ECO:0000256" key="5">
    <source>
        <dbReference type="ARBA" id="ARBA00022737"/>
    </source>
</evidence>
<dbReference type="OrthoDB" id="9765680at2"/>
<dbReference type="InterPro" id="IPR009081">
    <property type="entry name" value="PP-bd_ACP"/>
</dbReference>
<dbReference type="Gene3D" id="1.10.1200.10">
    <property type="entry name" value="ACP-like"/>
    <property type="match status" value="1"/>
</dbReference>
<dbReference type="SUPFAM" id="SSF56801">
    <property type="entry name" value="Acetyl-CoA synthetase-like"/>
    <property type="match status" value="1"/>
</dbReference>
<dbReference type="CDD" id="cd19531">
    <property type="entry name" value="LCL_NRPS-like"/>
    <property type="match status" value="1"/>
</dbReference>
<dbReference type="SUPFAM" id="SSF52777">
    <property type="entry name" value="CoA-dependent acyltransferases"/>
    <property type="match status" value="3"/>
</dbReference>
<dbReference type="Gene3D" id="2.30.38.10">
    <property type="entry name" value="Luciferase, Domain 3"/>
    <property type="match status" value="1"/>
</dbReference>
<dbReference type="GO" id="GO:0008610">
    <property type="term" value="P:lipid biosynthetic process"/>
    <property type="evidence" value="ECO:0007669"/>
    <property type="project" value="UniProtKB-ARBA"/>
</dbReference>
<dbReference type="PROSITE" id="PS00455">
    <property type="entry name" value="AMP_BINDING"/>
    <property type="match status" value="1"/>
</dbReference>
<dbReference type="EMBL" id="VNHS01000001">
    <property type="protein sequence ID" value="TYP79311.1"/>
    <property type="molecule type" value="Genomic_DNA"/>
</dbReference>
<evidence type="ECO:0000256" key="4">
    <source>
        <dbReference type="ARBA" id="ARBA00022553"/>
    </source>
</evidence>
<dbReference type="InterPro" id="IPR020845">
    <property type="entry name" value="AMP-binding_CS"/>
</dbReference>
<dbReference type="InterPro" id="IPR025110">
    <property type="entry name" value="AMP-bd_C"/>
</dbReference>
<sequence length="1292" mass="144937">MSSNTVEERFPKHDKTGFWNKVLAEWTHEPPLQPDGIGAVIRKTMLEARIPATITDKWSRYDRGRDDLRMIIYFAIWAATLGAYSRTERAFAVMLPRIGADAGGRDVPVLINKPERGKSFKTALGEWRESLRDTYRDSKGEDDRPDDPALHTIRKELEQFAFSYEPIHGREFVTSFAETNERKAHLHIEQSAEGEAKLTLHYDEGLYGTKLMQAVADSFIVLLEQASEQPDADLTALELRSGEEIARQREWNDTRAPYERDMTIHGLFERTAERARDRIAVAVGAERLTYLELSRRSDEWARRLQRAGIVSGDRIVVMLNRSADWPVAFMAVLKSGAVYVPVDPAYPAQRIAYMLSDSQASAMIVSGGIERETVRQFEGIVIDMSAGVSPNEDDSFGSLPTAAADDLAYILYTSGSSGTPKGVMVEHRGVGNLLGYFENGLGVGADDRVLQFASASFDASIWEMAMALLTGSELHIATPEIAGDLGRFERWMAEKEVTVATLPPTYAIHLSPERMPSLRLLVTAGSESGKELLDLWRGRVAYVNAYGPTETTVCATAWDGDGEPLPSSALVPIGRPLPNTCVLIVNEQLQPLPAGAAGELVVSGAGLARGYWNKPEMTAERFVRLPLDGTRAYRTGDLARWTPDGQLVYLGRLDRQVKIRGYRIETEEVRHALVSQAGIKEAVVIERRDAGGESVLCAFYSVHSDRRMDAETLKEQVGSRLPVFMMPTYWVELPRIPLTPNGKPDIAALSAIPIRLDGETAYQDVAPRSDTERRLAAIWSSLLGVQAVGREDDFFVIGGHSMRAAKMSGRIYETFQVNLPLEQIFRYAKLMDMAARIDELRLTEGSEAIVPAQARTGYRLSPAQTRVFAIEHAKPGTTLYVMPFAFWLSPAPSFERLEAAFVRLIERHETLRTSFGWEGSEPIQTVHSSVTFRLERIQASTELPTELTERFEEPFALAKPPLLRAALAEYADGRGLLLLQLHHIIADGVSLGLLLDDLNAYLSGREPVPLKLQYKDYCEWLHRREASPTHEAYWMRRFKHYAATPDLPIDYPRTEMRDYEGGTLSIPWDRDTAEAVRELARRCGTTVHLTMLAAYGVLLSKVSGSEEAIVGSLHAGRDVPQTRDMVGMFVHTLAHRCRVDGRLTFERFARGVKDEVTEDYAHADYSFERLVRTLKAHDKARNPLFDTMFVLQNLEPQLSRGGQTEWRPHVLEEKWSRFDLVFQAWEQADGMMLWVTYAKALFRQSTVERLAEDYRKLLVALAADPNILLADVDLTQSYRTISASGHTLDFQF</sequence>
<keyword evidence="10" id="KW-1185">Reference proteome</keyword>
<dbReference type="Gene3D" id="3.30.559.10">
    <property type="entry name" value="Chloramphenicol acetyltransferase-like domain"/>
    <property type="match status" value="1"/>
</dbReference>
<dbReference type="InterPro" id="IPR001242">
    <property type="entry name" value="Condensation_dom"/>
</dbReference>
<dbReference type="InterPro" id="IPR010071">
    <property type="entry name" value="AA_adenyl_dom"/>
</dbReference>
<feature type="domain" description="Carrier" evidence="8">
    <location>
        <begin position="766"/>
        <end position="841"/>
    </location>
</feature>
<dbReference type="Gene3D" id="3.40.50.980">
    <property type="match status" value="2"/>
</dbReference>
<dbReference type="FunFam" id="3.40.50.12780:FF:000012">
    <property type="entry name" value="Non-ribosomal peptide synthetase"/>
    <property type="match status" value="1"/>
</dbReference>
<dbReference type="InterPro" id="IPR023213">
    <property type="entry name" value="CAT-like_dom_sf"/>
</dbReference>
<dbReference type="CDD" id="cd05930">
    <property type="entry name" value="A_NRPS"/>
    <property type="match status" value="1"/>
</dbReference>
<protein>
    <submittedName>
        <fullName evidence="9">Fengycin family lipopeptide synthetase D</fullName>
    </submittedName>
</protein>
<dbReference type="InterPro" id="IPR000873">
    <property type="entry name" value="AMP-dep_synth/lig_dom"/>
</dbReference>
<evidence type="ECO:0000256" key="1">
    <source>
        <dbReference type="ARBA" id="ARBA00001957"/>
    </source>
</evidence>
<dbReference type="InterPro" id="IPR045851">
    <property type="entry name" value="AMP-bd_C_sf"/>
</dbReference>
<gene>
    <name evidence="9" type="ORF">BCM02_101429</name>
</gene>
<dbReference type="PROSITE" id="PS50075">
    <property type="entry name" value="CARRIER"/>
    <property type="match status" value="1"/>
</dbReference>